<feature type="transmembrane region" description="Helical" evidence="1">
    <location>
        <begin position="52"/>
        <end position="75"/>
    </location>
</feature>
<dbReference type="Proteomes" id="UP000265566">
    <property type="component" value="Chromosome 1"/>
</dbReference>
<protein>
    <recommendedName>
        <fullName evidence="4">Transmembrane protein</fullName>
    </recommendedName>
</protein>
<dbReference type="EMBL" id="PSQE01000001">
    <property type="protein sequence ID" value="RHN79201.1"/>
    <property type="molecule type" value="Genomic_DNA"/>
</dbReference>
<feature type="transmembrane region" description="Helical" evidence="1">
    <location>
        <begin position="12"/>
        <end position="40"/>
    </location>
</feature>
<dbReference type="Gramene" id="rna2938">
    <property type="protein sequence ID" value="RHN79201.1"/>
    <property type="gene ID" value="gene2938"/>
</dbReference>
<dbReference type="AlphaFoldDB" id="A0A396JR51"/>
<comment type="caution">
    <text evidence="2">The sequence shown here is derived from an EMBL/GenBank/DDBJ whole genome shotgun (WGS) entry which is preliminary data.</text>
</comment>
<sequence>MDLKVRADLVRILAALWLCVCSVVLHVFCCAMCLLLAVSVARLRVYVCCCRAGLCFSVVLSFSLCYAGYVFIVLFGDKDLLQKLQILGD</sequence>
<accession>A0A396JR51</accession>
<name>A0A396JR51_MEDTR</name>
<proteinExistence type="predicted"/>
<evidence type="ECO:0008006" key="4">
    <source>
        <dbReference type="Google" id="ProtNLM"/>
    </source>
</evidence>
<evidence type="ECO:0000256" key="1">
    <source>
        <dbReference type="SAM" id="Phobius"/>
    </source>
</evidence>
<gene>
    <name evidence="2" type="ORF">MtrunA17_Chr1g0174541</name>
</gene>
<keyword evidence="1" id="KW-0472">Membrane</keyword>
<evidence type="ECO:0000313" key="2">
    <source>
        <dbReference type="EMBL" id="RHN79201.1"/>
    </source>
</evidence>
<organism evidence="2 3">
    <name type="scientific">Medicago truncatula</name>
    <name type="common">Barrel medic</name>
    <name type="synonym">Medicago tribuloides</name>
    <dbReference type="NCBI Taxonomy" id="3880"/>
    <lineage>
        <taxon>Eukaryota</taxon>
        <taxon>Viridiplantae</taxon>
        <taxon>Streptophyta</taxon>
        <taxon>Embryophyta</taxon>
        <taxon>Tracheophyta</taxon>
        <taxon>Spermatophyta</taxon>
        <taxon>Magnoliopsida</taxon>
        <taxon>eudicotyledons</taxon>
        <taxon>Gunneridae</taxon>
        <taxon>Pentapetalae</taxon>
        <taxon>rosids</taxon>
        <taxon>fabids</taxon>
        <taxon>Fabales</taxon>
        <taxon>Fabaceae</taxon>
        <taxon>Papilionoideae</taxon>
        <taxon>50 kb inversion clade</taxon>
        <taxon>NPAAA clade</taxon>
        <taxon>Hologalegina</taxon>
        <taxon>IRL clade</taxon>
        <taxon>Trifolieae</taxon>
        <taxon>Medicago</taxon>
    </lineage>
</organism>
<keyword evidence="1" id="KW-1133">Transmembrane helix</keyword>
<reference evidence="3" key="1">
    <citation type="journal article" date="2018" name="Nat. Plants">
        <title>Whole-genome landscape of Medicago truncatula symbiotic genes.</title>
        <authorList>
            <person name="Pecrix Y."/>
            <person name="Staton S.E."/>
            <person name="Sallet E."/>
            <person name="Lelandais-Briere C."/>
            <person name="Moreau S."/>
            <person name="Carrere S."/>
            <person name="Blein T."/>
            <person name="Jardinaud M.F."/>
            <person name="Latrasse D."/>
            <person name="Zouine M."/>
            <person name="Zahm M."/>
            <person name="Kreplak J."/>
            <person name="Mayjonade B."/>
            <person name="Satge C."/>
            <person name="Perez M."/>
            <person name="Cauet S."/>
            <person name="Marande W."/>
            <person name="Chantry-Darmon C."/>
            <person name="Lopez-Roques C."/>
            <person name="Bouchez O."/>
            <person name="Berard A."/>
            <person name="Debelle F."/>
            <person name="Munos S."/>
            <person name="Bendahmane A."/>
            <person name="Berges H."/>
            <person name="Niebel A."/>
            <person name="Buitink J."/>
            <person name="Frugier F."/>
            <person name="Benhamed M."/>
            <person name="Crespi M."/>
            <person name="Gouzy J."/>
            <person name="Gamas P."/>
        </authorList>
    </citation>
    <scope>NUCLEOTIDE SEQUENCE [LARGE SCALE GENOMIC DNA]</scope>
    <source>
        <strain evidence="3">cv. Jemalong A17</strain>
    </source>
</reference>
<evidence type="ECO:0000313" key="3">
    <source>
        <dbReference type="Proteomes" id="UP000265566"/>
    </source>
</evidence>
<keyword evidence="1" id="KW-0812">Transmembrane</keyword>